<dbReference type="AlphaFoldDB" id="A0A076LQW7"/>
<accession>A0A076LQW7</accession>
<name>A0A076LQW7_9GAMM</name>
<protein>
    <submittedName>
        <fullName evidence="1">Uncharacterized protein</fullName>
    </submittedName>
</protein>
<evidence type="ECO:0000313" key="1">
    <source>
        <dbReference type="EMBL" id="AIJ08963.1"/>
    </source>
</evidence>
<dbReference type="KEGG" id="ete:ETEE_2524"/>
<proteinExistence type="predicted"/>
<dbReference type="EMBL" id="CP006664">
    <property type="protein sequence ID" value="AIJ08963.1"/>
    <property type="molecule type" value="Genomic_DNA"/>
</dbReference>
<organism evidence="1 2">
    <name type="scientific">Edwardsiella anguillarum ET080813</name>
    <dbReference type="NCBI Taxonomy" id="667120"/>
    <lineage>
        <taxon>Bacteria</taxon>
        <taxon>Pseudomonadati</taxon>
        <taxon>Pseudomonadota</taxon>
        <taxon>Gammaproteobacteria</taxon>
        <taxon>Enterobacterales</taxon>
        <taxon>Hafniaceae</taxon>
        <taxon>Edwardsiella</taxon>
    </lineage>
</organism>
<reference evidence="1 2" key="1">
    <citation type="journal article" date="2012" name="PLoS ONE">
        <title>Edwardsiella comparative phylogenomics reveal the new intra/inter-species taxonomic relationships, virulence evolution and niche adaptation mechanisms.</title>
        <authorList>
            <person name="Yang M."/>
            <person name="Lv Y."/>
            <person name="Xiao J."/>
            <person name="Wu H."/>
            <person name="Zheng H."/>
            <person name="Liu Q."/>
            <person name="Zhang Y."/>
            <person name="Wang Q."/>
        </authorList>
    </citation>
    <scope>NUCLEOTIDE SEQUENCE [LARGE SCALE GENOMIC DNA]</scope>
    <source>
        <strain evidence="2">080813</strain>
    </source>
</reference>
<sequence>MRFPISNLYAILPVFTARHESMPGEKHTFYRRAPLRPAAAGATL</sequence>
<dbReference type="HOGENOM" id="CLU_3215516_0_0_6"/>
<evidence type="ECO:0000313" key="2">
    <source>
        <dbReference type="Proteomes" id="UP000028681"/>
    </source>
</evidence>
<dbReference type="Proteomes" id="UP000028681">
    <property type="component" value="Chromosome"/>
</dbReference>
<gene>
    <name evidence="1" type="ORF">ETEE_2524</name>
</gene>